<sequence length="281" mass="31913">MSYLTTPTPSIFHSHRRRPSSGGKESSEREYQDNQAYWQNRAAIKAAAEERLRMSLYKSCGKLPSYREEVQSVEGQRVQLRAAARETEAEKDARLHEEQLARLNASPEVDRPWAVATMSMSPEAADSARRRHNAAAARLGWSLFTEGARQREAELEREKAATQSAALQEESFFNMGAASEKWIAPEHRVRHRHVPAVRISSMPWMDAEHAGTPRTAVLQQRERLVSTPAVRRPTAPWLECAGTPRPEELKAARRPRVSAHTEVHSQPLWAWDADPVQKRTR</sequence>
<dbReference type="EMBL" id="CAUYUE010000015">
    <property type="protein sequence ID" value="CAK0786810.1"/>
    <property type="molecule type" value="Genomic_DNA"/>
</dbReference>
<protein>
    <submittedName>
        <fullName evidence="3">Uncharacterized protein</fullName>
    </submittedName>
</protein>
<feature type="region of interest" description="Disordered" evidence="2">
    <location>
        <begin position="239"/>
        <end position="264"/>
    </location>
</feature>
<organism evidence="3 4">
    <name type="scientific">Coccomyxa viridis</name>
    <dbReference type="NCBI Taxonomy" id="1274662"/>
    <lineage>
        <taxon>Eukaryota</taxon>
        <taxon>Viridiplantae</taxon>
        <taxon>Chlorophyta</taxon>
        <taxon>core chlorophytes</taxon>
        <taxon>Trebouxiophyceae</taxon>
        <taxon>Trebouxiophyceae incertae sedis</taxon>
        <taxon>Coccomyxaceae</taxon>
        <taxon>Coccomyxa</taxon>
    </lineage>
</organism>
<evidence type="ECO:0000256" key="1">
    <source>
        <dbReference type="SAM" id="Coils"/>
    </source>
</evidence>
<dbReference type="Proteomes" id="UP001314263">
    <property type="component" value="Unassembled WGS sequence"/>
</dbReference>
<dbReference type="AlphaFoldDB" id="A0AAV1IKQ2"/>
<gene>
    <name evidence="3" type="ORF">CVIRNUC_010024</name>
</gene>
<keyword evidence="4" id="KW-1185">Reference proteome</keyword>
<proteinExistence type="predicted"/>
<evidence type="ECO:0000313" key="4">
    <source>
        <dbReference type="Proteomes" id="UP001314263"/>
    </source>
</evidence>
<comment type="caution">
    <text evidence="3">The sequence shown here is derived from an EMBL/GenBank/DDBJ whole genome shotgun (WGS) entry which is preliminary data.</text>
</comment>
<evidence type="ECO:0000313" key="3">
    <source>
        <dbReference type="EMBL" id="CAK0786810.1"/>
    </source>
</evidence>
<evidence type="ECO:0000256" key="2">
    <source>
        <dbReference type="SAM" id="MobiDB-lite"/>
    </source>
</evidence>
<reference evidence="3 4" key="1">
    <citation type="submission" date="2023-10" db="EMBL/GenBank/DDBJ databases">
        <authorList>
            <person name="Maclean D."/>
            <person name="Macfadyen A."/>
        </authorList>
    </citation>
    <scope>NUCLEOTIDE SEQUENCE [LARGE SCALE GENOMIC DNA]</scope>
</reference>
<keyword evidence="1" id="KW-0175">Coiled coil</keyword>
<name>A0AAV1IKQ2_9CHLO</name>
<feature type="region of interest" description="Disordered" evidence="2">
    <location>
        <begin position="1"/>
        <end position="34"/>
    </location>
</feature>
<feature type="compositionally biased region" description="Polar residues" evidence="2">
    <location>
        <begin position="1"/>
        <end position="11"/>
    </location>
</feature>
<accession>A0AAV1IKQ2</accession>
<feature type="coiled-coil region" evidence="1">
    <location>
        <begin position="70"/>
        <end position="106"/>
    </location>
</feature>